<dbReference type="SUPFAM" id="SSF55729">
    <property type="entry name" value="Acyl-CoA N-acyltransferases (Nat)"/>
    <property type="match status" value="1"/>
</dbReference>
<evidence type="ECO:0000259" key="2">
    <source>
        <dbReference type="PROSITE" id="PS51186"/>
    </source>
</evidence>
<sequence>MRPRQKQPNVEDTLTWQQQENLSTQKPKRRYRARKAAKFVPLDLEAATAQEPPALDRNPIVQQTEIKVAGIQSRARGMVSTRVTPQQSKQTAPANSPPPQEYNHAVAKKPRSNRKNRKNRKLNGAHHSANMTDTPARTSVPPHLRKKRPAAPAEPKTESKTELKVATKVELKASVRLGDFGDVSGIGTTPPASVKSGLSKPAKSQVSPGEAKPVLYTPLSPPTTEEPPKAPATLAWDEPKPPENRLSPKRNNNPRWPRLPRAPKEKHVWLKARGIPKELSAGSQSDGGVTFKSDSDGDPSYDVKKLMDWSGDWLPAPEDWAARKGFTNRHFGQVIELWANEHSRNCTKVMEVDSPDFLGAKDEEGRWANKDLVPRYWLHETIDGTPPRKFWEELRCREPAPLSDIDIMEDPPYWERWSDSRPNDCFMATLIVPEAKIDQDDEDNELECPYAMLCVEERIAMVEAIKLEKQRRQHARRNRPTPKSTHEGPSLSDRQLRPKANIYLRPVGPSDIPGITELYNYYVKETVHTAELEEQTEAQIRVFIDRIIKAGLPCLVAVSKRNQRKGPQGYVTEKIVGFAYLTDLADATGMYRFTFELETYVHPGFLRQGVGKCLLDQMMHTCNTGYVKRGGYEYVAAYEYLKTGHSRTIKTILADLHYEKGDDVEWATGYLADFGFRRAGRLTQIGHKAGKVVDKVIFQMHTSEVIDPHSIPTIQS</sequence>
<dbReference type="Gene3D" id="3.40.630.30">
    <property type="match status" value="1"/>
</dbReference>
<dbReference type="OrthoDB" id="2129362at2759"/>
<dbReference type="PROSITE" id="PS51186">
    <property type="entry name" value="GNAT"/>
    <property type="match status" value="1"/>
</dbReference>
<evidence type="ECO:0000313" key="3">
    <source>
        <dbReference type="EMBL" id="KAJ4339939.1"/>
    </source>
</evidence>
<feature type="region of interest" description="Disordered" evidence="1">
    <location>
        <begin position="179"/>
        <end position="260"/>
    </location>
</feature>
<protein>
    <recommendedName>
        <fullName evidence="2">N-acetyltransferase domain-containing protein</fullName>
    </recommendedName>
</protein>
<dbReference type="Proteomes" id="UP001140562">
    <property type="component" value="Unassembled WGS sequence"/>
</dbReference>
<evidence type="ECO:0000313" key="4">
    <source>
        <dbReference type="Proteomes" id="UP001140562"/>
    </source>
</evidence>
<comment type="caution">
    <text evidence="3">The sequence shown here is derived from an EMBL/GenBank/DDBJ whole genome shotgun (WGS) entry which is preliminary data.</text>
</comment>
<feature type="compositionally biased region" description="Polar residues" evidence="1">
    <location>
        <begin position="81"/>
        <end position="94"/>
    </location>
</feature>
<dbReference type="EMBL" id="JAPEUV010000019">
    <property type="protein sequence ID" value="KAJ4339939.1"/>
    <property type="molecule type" value="Genomic_DNA"/>
</dbReference>
<name>A0A9W9C393_9PLEO</name>
<dbReference type="AlphaFoldDB" id="A0A9W9C393"/>
<dbReference type="InterPro" id="IPR016181">
    <property type="entry name" value="Acyl_CoA_acyltransferase"/>
</dbReference>
<feature type="compositionally biased region" description="Basic residues" evidence="1">
    <location>
        <begin position="471"/>
        <end position="480"/>
    </location>
</feature>
<gene>
    <name evidence="3" type="ORF">N0V87_002877</name>
</gene>
<feature type="region of interest" description="Disordered" evidence="1">
    <location>
        <begin position="1"/>
        <end position="32"/>
    </location>
</feature>
<feature type="domain" description="N-acetyltransferase" evidence="2">
    <location>
        <begin position="502"/>
        <end position="699"/>
    </location>
</feature>
<dbReference type="CDD" id="cd04301">
    <property type="entry name" value="NAT_SF"/>
    <property type="match status" value="1"/>
</dbReference>
<dbReference type="GO" id="GO:0016747">
    <property type="term" value="F:acyltransferase activity, transferring groups other than amino-acyl groups"/>
    <property type="evidence" value="ECO:0007669"/>
    <property type="project" value="InterPro"/>
</dbReference>
<feature type="region of interest" description="Disordered" evidence="1">
    <location>
        <begin position="70"/>
        <end position="166"/>
    </location>
</feature>
<feature type="compositionally biased region" description="Basic and acidic residues" evidence="1">
    <location>
        <begin position="155"/>
        <end position="166"/>
    </location>
</feature>
<proteinExistence type="predicted"/>
<accession>A0A9W9C393</accession>
<feature type="region of interest" description="Disordered" evidence="1">
    <location>
        <begin position="470"/>
        <end position="495"/>
    </location>
</feature>
<evidence type="ECO:0000256" key="1">
    <source>
        <dbReference type="SAM" id="MobiDB-lite"/>
    </source>
</evidence>
<feature type="region of interest" description="Disordered" evidence="1">
    <location>
        <begin position="278"/>
        <end position="297"/>
    </location>
</feature>
<feature type="compositionally biased region" description="Basic residues" evidence="1">
    <location>
        <begin position="106"/>
        <end position="124"/>
    </location>
</feature>
<reference evidence="3" key="1">
    <citation type="submission" date="2022-10" db="EMBL/GenBank/DDBJ databases">
        <title>Tapping the CABI collections for fungal endophytes: first genome assemblies for Collariella, Neodidymelliopsis, Ascochyta clinopodiicola, Didymella pomorum, Didymosphaeria variabile, Neocosmospora piperis and Neocucurbitaria cava.</title>
        <authorList>
            <person name="Hill R."/>
        </authorList>
    </citation>
    <scope>NUCLEOTIDE SEQUENCE</scope>
    <source>
        <strain evidence="3">IMI 360193</strain>
    </source>
</reference>
<keyword evidence="4" id="KW-1185">Reference proteome</keyword>
<feature type="compositionally biased region" description="Polar residues" evidence="1">
    <location>
        <begin position="1"/>
        <end position="25"/>
    </location>
</feature>
<organism evidence="3 4">
    <name type="scientific">Didymella glomerata</name>
    <dbReference type="NCBI Taxonomy" id="749621"/>
    <lineage>
        <taxon>Eukaryota</taxon>
        <taxon>Fungi</taxon>
        <taxon>Dikarya</taxon>
        <taxon>Ascomycota</taxon>
        <taxon>Pezizomycotina</taxon>
        <taxon>Dothideomycetes</taxon>
        <taxon>Pleosporomycetidae</taxon>
        <taxon>Pleosporales</taxon>
        <taxon>Pleosporineae</taxon>
        <taxon>Didymellaceae</taxon>
        <taxon>Didymella</taxon>
    </lineage>
</organism>
<dbReference type="InterPro" id="IPR000182">
    <property type="entry name" value="GNAT_dom"/>
</dbReference>